<dbReference type="InterPro" id="IPR013854">
    <property type="entry name" value="TF_AP2_C"/>
</dbReference>
<evidence type="ECO:0000256" key="3">
    <source>
        <dbReference type="ARBA" id="ARBA00023015"/>
    </source>
</evidence>
<keyword evidence="3" id="KW-0805">Transcription regulation</keyword>
<evidence type="ECO:0000313" key="8">
    <source>
        <dbReference type="Proteomes" id="UP000005239"/>
    </source>
</evidence>
<reference evidence="7" key="2">
    <citation type="submission" date="2022-06" db="UniProtKB">
        <authorList>
            <consortium name="EnsemblMetazoa"/>
        </authorList>
    </citation>
    <scope>IDENTIFICATION</scope>
    <source>
        <strain evidence="7">PS312</strain>
    </source>
</reference>
<gene>
    <name evidence="7" type="primary">WBGene00281816</name>
</gene>
<name>A0A2A6BV07_PRIPA</name>
<organism evidence="7 8">
    <name type="scientific">Pristionchus pacificus</name>
    <name type="common">Parasitic nematode worm</name>
    <dbReference type="NCBI Taxonomy" id="54126"/>
    <lineage>
        <taxon>Eukaryota</taxon>
        <taxon>Metazoa</taxon>
        <taxon>Ecdysozoa</taxon>
        <taxon>Nematoda</taxon>
        <taxon>Chromadorea</taxon>
        <taxon>Rhabditida</taxon>
        <taxon>Rhabditina</taxon>
        <taxon>Diplogasteromorpha</taxon>
        <taxon>Diplogasteroidea</taxon>
        <taxon>Neodiplogasteridae</taxon>
        <taxon>Pristionchus</taxon>
    </lineage>
</organism>
<protein>
    <submittedName>
        <fullName evidence="7">TF_AP-2 domain-containing protein</fullName>
    </submittedName>
</protein>
<comment type="similarity">
    <text evidence="2">Belongs to the AP-2 family.</text>
</comment>
<accession>A0A8R1V3R4</accession>
<keyword evidence="4" id="KW-0238">DNA-binding</keyword>
<comment type="subcellular location">
    <subcellularLocation>
        <location evidence="1">Nucleus</location>
    </subcellularLocation>
</comment>
<evidence type="ECO:0000256" key="6">
    <source>
        <dbReference type="ARBA" id="ARBA00023242"/>
    </source>
</evidence>
<proteinExistence type="inferred from homology"/>
<sequence>MVSHLHIVGKLSILPSDIVFMVIREAGYDGLEDVRLEKLHHHDSWHAWSLPEKKGIFYCTFSFDKFRGKTKANCKLLADQLKVHHITLDAGRRKSAKNTTFTAMLEGEALALARDMEAEVGRSFPKKHLIASIVNGTTRHGIDERQHGFASARYYSAHIRDF</sequence>
<evidence type="ECO:0000256" key="1">
    <source>
        <dbReference type="ARBA" id="ARBA00004123"/>
    </source>
</evidence>
<dbReference type="Pfam" id="PF03299">
    <property type="entry name" value="TF_AP-2"/>
    <property type="match status" value="1"/>
</dbReference>
<dbReference type="AlphaFoldDB" id="A0A2A6BV07"/>
<dbReference type="InterPro" id="IPR004979">
    <property type="entry name" value="TF_AP2"/>
</dbReference>
<dbReference type="GO" id="GO:0005634">
    <property type="term" value="C:nucleus"/>
    <property type="evidence" value="ECO:0007669"/>
    <property type="project" value="UniProtKB-SubCell"/>
</dbReference>
<reference evidence="8" key="1">
    <citation type="journal article" date="2008" name="Nat. Genet.">
        <title>The Pristionchus pacificus genome provides a unique perspective on nematode lifestyle and parasitism.</title>
        <authorList>
            <person name="Dieterich C."/>
            <person name="Clifton S.W."/>
            <person name="Schuster L.N."/>
            <person name="Chinwalla A."/>
            <person name="Delehaunty K."/>
            <person name="Dinkelacker I."/>
            <person name="Fulton L."/>
            <person name="Fulton R."/>
            <person name="Godfrey J."/>
            <person name="Minx P."/>
            <person name="Mitreva M."/>
            <person name="Roeseler W."/>
            <person name="Tian H."/>
            <person name="Witte H."/>
            <person name="Yang S.P."/>
            <person name="Wilson R.K."/>
            <person name="Sommer R.J."/>
        </authorList>
    </citation>
    <scope>NUCLEOTIDE SEQUENCE [LARGE SCALE GENOMIC DNA]</scope>
    <source>
        <strain evidence="8">PS312</strain>
    </source>
</reference>
<dbReference type="Proteomes" id="UP000005239">
    <property type="component" value="Unassembled WGS sequence"/>
</dbReference>
<evidence type="ECO:0000313" key="7">
    <source>
        <dbReference type="EnsemblMetazoa" id="PPA43447.1"/>
    </source>
</evidence>
<dbReference type="GO" id="GO:0003700">
    <property type="term" value="F:DNA-binding transcription factor activity"/>
    <property type="evidence" value="ECO:0007669"/>
    <property type="project" value="InterPro"/>
</dbReference>
<evidence type="ECO:0000256" key="5">
    <source>
        <dbReference type="ARBA" id="ARBA00023163"/>
    </source>
</evidence>
<accession>A0A2A6BV07</accession>
<dbReference type="PANTHER" id="PTHR10812">
    <property type="entry name" value="TRANSCRIPTION FACTOR AP-2"/>
    <property type="match status" value="1"/>
</dbReference>
<dbReference type="PANTHER" id="PTHR10812:SF17">
    <property type="entry name" value="TRANSCRIPTION FACTOR AP-2, ISOFORM D"/>
    <property type="match status" value="1"/>
</dbReference>
<dbReference type="GO" id="GO:0003677">
    <property type="term" value="F:DNA binding"/>
    <property type="evidence" value="ECO:0007669"/>
    <property type="project" value="UniProtKB-KW"/>
</dbReference>
<keyword evidence="6" id="KW-0539">Nucleus</keyword>
<keyword evidence="8" id="KW-1185">Reference proteome</keyword>
<dbReference type="EnsemblMetazoa" id="PPA43447.1">
    <property type="protein sequence ID" value="PPA43447.1"/>
    <property type="gene ID" value="WBGene00281816"/>
</dbReference>
<keyword evidence="5" id="KW-0804">Transcription</keyword>
<evidence type="ECO:0000256" key="2">
    <source>
        <dbReference type="ARBA" id="ARBA00007770"/>
    </source>
</evidence>
<evidence type="ECO:0000256" key="4">
    <source>
        <dbReference type="ARBA" id="ARBA00023125"/>
    </source>
</evidence>